<dbReference type="Gene3D" id="3.40.50.1240">
    <property type="entry name" value="Phosphoglycerate mutase-like"/>
    <property type="match status" value="1"/>
</dbReference>
<dbReference type="STRING" id="126156.SAMN05421670_2679"/>
<keyword evidence="2" id="KW-1185">Reference proteome</keyword>
<dbReference type="AlphaFoldDB" id="A0A1I5ZGU3"/>
<evidence type="ECO:0000313" key="2">
    <source>
        <dbReference type="Proteomes" id="UP000198734"/>
    </source>
</evidence>
<dbReference type="SMART" id="SM00855">
    <property type="entry name" value="PGAM"/>
    <property type="match status" value="1"/>
</dbReference>
<dbReference type="Proteomes" id="UP000198734">
    <property type="component" value="Unassembled WGS sequence"/>
</dbReference>
<protein>
    <submittedName>
        <fullName evidence="1">2,3-bisphosphoglycerate-dependent phosphoglycerate mutase</fullName>
    </submittedName>
</protein>
<dbReference type="SUPFAM" id="SSF53254">
    <property type="entry name" value="Phosphoglycerate mutase-like"/>
    <property type="match status" value="1"/>
</dbReference>
<gene>
    <name evidence="1" type="ORF">SAMN05421670_2679</name>
</gene>
<dbReference type="InterPro" id="IPR013078">
    <property type="entry name" value="His_Pase_superF_clade-1"/>
</dbReference>
<sequence length="182" mass="21055">MVGKKIYLIRHCEATGQEPSAELTNEGKGKAIQLVPLLEKLQIDYIISSPYKRTLQTIEPFSESNKIPVLIDENLQERRLSAEPMEDWLEQLERTFIERDLIFLGGESSNHALSRIRKVLEEVFEHKQKHCVGIVTHGNILSLLINHYDPTFGFAQWQQMKNPDIFLLEQVNGVIYINKIEQ</sequence>
<dbReference type="PANTHER" id="PTHR48100:SF1">
    <property type="entry name" value="HISTIDINE PHOSPHATASE FAMILY PROTEIN-RELATED"/>
    <property type="match status" value="1"/>
</dbReference>
<proteinExistence type="predicted"/>
<dbReference type="GO" id="GO:0005737">
    <property type="term" value="C:cytoplasm"/>
    <property type="evidence" value="ECO:0007669"/>
    <property type="project" value="TreeGrafter"/>
</dbReference>
<name>A0A1I5ZGU3_9BACI</name>
<dbReference type="OrthoDB" id="512570at2"/>
<dbReference type="InterPro" id="IPR050275">
    <property type="entry name" value="PGM_Phosphatase"/>
</dbReference>
<accession>A0A1I5ZGU3</accession>
<dbReference type="RefSeq" id="WP_093537390.1">
    <property type="nucleotide sequence ID" value="NZ_FOXU01000005.1"/>
</dbReference>
<dbReference type="EMBL" id="FOXU01000005">
    <property type="protein sequence ID" value="SFQ55668.1"/>
    <property type="molecule type" value="Genomic_DNA"/>
</dbReference>
<reference evidence="2" key="1">
    <citation type="submission" date="2016-10" db="EMBL/GenBank/DDBJ databases">
        <authorList>
            <person name="Varghese N."/>
            <person name="Submissions S."/>
        </authorList>
    </citation>
    <scope>NUCLEOTIDE SEQUENCE [LARGE SCALE GENOMIC DNA]</scope>
    <source>
        <strain evidence="2">DSM 11706</strain>
    </source>
</reference>
<dbReference type="CDD" id="cd07067">
    <property type="entry name" value="HP_PGM_like"/>
    <property type="match status" value="1"/>
</dbReference>
<dbReference type="InterPro" id="IPR029033">
    <property type="entry name" value="His_PPase_superfam"/>
</dbReference>
<organism evidence="1 2">
    <name type="scientific">Psychrobacillus psychrotolerans</name>
    <dbReference type="NCBI Taxonomy" id="126156"/>
    <lineage>
        <taxon>Bacteria</taxon>
        <taxon>Bacillati</taxon>
        <taxon>Bacillota</taxon>
        <taxon>Bacilli</taxon>
        <taxon>Bacillales</taxon>
        <taxon>Bacillaceae</taxon>
        <taxon>Psychrobacillus</taxon>
    </lineage>
</organism>
<evidence type="ECO:0000313" key="1">
    <source>
        <dbReference type="EMBL" id="SFQ55668.1"/>
    </source>
</evidence>
<dbReference type="GO" id="GO:0016791">
    <property type="term" value="F:phosphatase activity"/>
    <property type="evidence" value="ECO:0007669"/>
    <property type="project" value="TreeGrafter"/>
</dbReference>
<dbReference type="PANTHER" id="PTHR48100">
    <property type="entry name" value="BROAD-SPECIFICITY PHOSPHATASE YOR283W-RELATED"/>
    <property type="match status" value="1"/>
</dbReference>
<dbReference type="Pfam" id="PF00300">
    <property type="entry name" value="His_Phos_1"/>
    <property type="match status" value="1"/>
</dbReference>